<dbReference type="Gene3D" id="1.10.3210.10">
    <property type="entry name" value="Hypothetical protein af1432"/>
    <property type="match status" value="1"/>
</dbReference>
<dbReference type="InterPro" id="IPR006674">
    <property type="entry name" value="HD_domain"/>
</dbReference>
<dbReference type="Proteomes" id="UP001232493">
    <property type="component" value="Chromosome"/>
</dbReference>
<gene>
    <name evidence="2" type="ORF">JRV97_05430</name>
</gene>
<protein>
    <submittedName>
        <fullName evidence="2">HD domain-containing protein</fullName>
    </submittedName>
</protein>
<dbReference type="EMBL" id="CP069362">
    <property type="protein sequence ID" value="WGS65991.1"/>
    <property type="molecule type" value="Genomic_DNA"/>
</dbReference>
<dbReference type="InterPro" id="IPR006675">
    <property type="entry name" value="HDIG_dom"/>
</dbReference>
<dbReference type="PANTHER" id="PTHR38659:SF1">
    <property type="entry name" value="METAL DEPENDENT PHOSPHOHYDROLASE"/>
    <property type="match status" value="1"/>
</dbReference>
<accession>A0ABY8PTN7</accession>
<feature type="domain" description="HD/PDEase" evidence="1">
    <location>
        <begin position="15"/>
        <end position="120"/>
    </location>
</feature>
<dbReference type="SMART" id="SM00471">
    <property type="entry name" value="HDc"/>
    <property type="match status" value="1"/>
</dbReference>
<evidence type="ECO:0000313" key="2">
    <source>
        <dbReference type="EMBL" id="WGS65991.1"/>
    </source>
</evidence>
<organism evidence="2 3">
    <name type="scientific">Marinitoga aeolica</name>
    <dbReference type="NCBI Taxonomy" id="2809031"/>
    <lineage>
        <taxon>Bacteria</taxon>
        <taxon>Thermotogati</taxon>
        <taxon>Thermotogota</taxon>
        <taxon>Thermotogae</taxon>
        <taxon>Petrotogales</taxon>
        <taxon>Petrotogaceae</taxon>
        <taxon>Marinitoga</taxon>
    </lineage>
</organism>
<proteinExistence type="predicted"/>
<evidence type="ECO:0000313" key="3">
    <source>
        <dbReference type="Proteomes" id="UP001232493"/>
    </source>
</evidence>
<dbReference type="NCBIfam" id="TIGR00277">
    <property type="entry name" value="HDIG"/>
    <property type="match status" value="1"/>
</dbReference>
<sequence>MTRDEAIKLLKEQVKNDNLIKHCLAVGAIMKGLAKELGENPERWEIIGILHDLDYEYTKDKPEIHAKKTVELLGDKLTEEEKNAILAHNNHAPLNTKMDYALYAADPMSGLVTAAVLVRPEKKIEGLKVKSLKKKFKDKSFAAGANRENIRKIEEINIELSRFFEISIESMKEIAEELGL</sequence>
<dbReference type="InterPro" id="IPR003607">
    <property type="entry name" value="HD/PDEase_dom"/>
</dbReference>
<dbReference type="Pfam" id="PF01966">
    <property type="entry name" value="HD"/>
    <property type="match status" value="1"/>
</dbReference>
<dbReference type="RefSeq" id="WP_281000932.1">
    <property type="nucleotide sequence ID" value="NZ_CP069362.1"/>
</dbReference>
<dbReference type="SUPFAM" id="SSF109604">
    <property type="entry name" value="HD-domain/PDEase-like"/>
    <property type="match status" value="1"/>
</dbReference>
<dbReference type="PANTHER" id="PTHR38659">
    <property type="entry name" value="METAL-DEPENDENT PHOSPHOHYDROLASE"/>
    <property type="match status" value="1"/>
</dbReference>
<name>A0ABY8PTN7_9BACT</name>
<keyword evidence="3" id="KW-1185">Reference proteome</keyword>
<evidence type="ECO:0000259" key="1">
    <source>
        <dbReference type="SMART" id="SM00471"/>
    </source>
</evidence>
<reference evidence="2 3" key="1">
    <citation type="submission" date="2021-02" db="EMBL/GenBank/DDBJ databases">
        <title>Characterization of Marinitoga sp. nov. str. BP5-C20A.</title>
        <authorList>
            <person name="Erauso G."/>
            <person name="Postec A."/>
        </authorList>
    </citation>
    <scope>NUCLEOTIDE SEQUENCE [LARGE SCALE GENOMIC DNA]</scope>
    <source>
        <strain evidence="2 3">BP5-C20A</strain>
    </source>
</reference>